<dbReference type="InterPro" id="IPR006459">
    <property type="entry name" value="CASP/CASPL"/>
</dbReference>
<comment type="caution">
    <text evidence="8">Lacks conserved residue(s) required for the propagation of feature annotation.</text>
</comment>
<reference evidence="10" key="2">
    <citation type="submission" date="2020-06" db="EMBL/GenBank/DDBJ databases">
        <title>Helianthus annuus Genome sequencing and assembly Release 2.</title>
        <authorList>
            <person name="Gouzy J."/>
            <person name="Langlade N."/>
            <person name="Munos S."/>
        </authorList>
    </citation>
    <scope>NUCLEOTIDE SEQUENCE</scope>
    <source>
        <tissue evidence="10">Leaves</tissue>
    </source>
</reference>
<feature type="transmembrane region" description="Helical" evidence="8">
    <location>
        <begin position="106"/>
        <end position="134"/>
    </location>
</feature>
<evidence type="ECO:0000256" key="8">
    <source>
        <dbReference type="RuleBase" id="RU361233"/>
    </source>
</evidence>
<evidence type="ECO:0000313" key="11">
    <source>
        <dbReference type="Proteomes" id="UP000215914"/>
    </source>
</evidence>
<keyword evidence="6 8" id="KW-1133">Transmembrane helix</keyword>
<dbReference type="InterPro" id="IPR044173">
    <property type="entry name" value="CASPL"/>
</dbReference>
<dbReference type="InterPro" id="IPR006702">
    <property type="entry name" value="CASP_dom"/>
</dbReference>
<comment type="similarity">
    <text evidence="2 8">Belongs to the Casparian strip membrane proteins (CASP) family.</text>
</comment>
<feature type="transmembrane region" description="Helical" evidence="8">
    <location>
        <begin position="154"/>
        <end position="181"/>
    </location>
</feature>
<comment type="subunit">
    <text evidence="3 8">Homodimer and heterodimers.</text>
</comment>
<proteinExistence type="inferred from homology"/>
<evidence type="ECO:0000256" key="2">
    <source>
        <dbReference type="ARBA" id="ARBA00007651"/>
    </source>
</evidence>
<comment type="subcellular location">
    <subcellularLocation>
        <location evidence="1 8">Cell membrane</location>
        <topology evidence="1 8">Multi-pass membrane protein</topology>
    </subcellularLocation>
</comment>
<dbReference type="PANTHER" id="PTHR36488:SF8">
    <property type="entry name" value="CASP-LIKE PROTEIN 1U1"/>
    <property type="match status" value="1"/>
</dbReference>
<keyword evidence="11" id="KW-1185">Reference proteome</keyword>
<gene>
    <name evidence="10" type="ORF">HanXRQr2_Chr16g0743251</name>
</gene>
<evidence type="ECO:0000256" key="4">
    <source>
        <dbReference type="ARBA" id="ARBA00022475"/>
    </source>
</evidence>
<feature type="transmembrane region" description="Helical" evidence="8">
    <location>
        <begin position="68"/>
        <end position="86"/>
    </location>
</feature>
<dbReference type="AlphaFoldDB" id="A0A9K3DS06"/>
<dbReference type="EMBL" id="MNCJ02000331">
    <property type="protein sequence ID" value="KAF5759603.1"/>
    <property type="molecule type" value="Genomic_DNA"/>
</dbReference>
<keyword evidence="4 8" id="KW-1003">Cell membrane</keyword>
<evidence type="ECO:0000256" key="6">
    <source>
        <dbReference type="ARBA" id="ARBA00022989"/>
    </source>
</evidence>
<sequence length="189" mass="20674">MTRELRFSMSTWNHIIDAAHVGLRILANGFAATSVVTMLTSNQEIYMMDNIAIAKAHYSYSSALRYKLIADAVGCFFSLLSSVLVYRKTKCSHTEPKTSFYFNLLIADMSITFVMMILMISGCAAATGVGFVALKGIEEPGISWAPICNLAGKFCLMGTLSIAFSYAAFACMTALTFLSAWKLKLLATH</sequence>
<protein>
    <recommendedName>
        <fullName evidence="8">CASP-like protein</fullName>
    </recommendedName>
</protein>
<evidence type="ECO:0000256" key="5">
    <source>
        <dbReference type="ARBA" id="ARBA00022692"/>
    </source>
</evidence>
<organism evidence="10 11">
    <name type="scientific">Helianthus annuus</name>
    <name type="common">Common sunflower</name>
    <dbReference type="NCBI Taxonomy" id="4232"/>
    <lineage>
        <taxon>Eukaryota</taxon>
        <taxon>Viridiplantae</taxon>
        <taxon>Streptophyta</taxon>
        <taxon>Embryophyta</taxon>
        <taxon>Tracheophyta</taxon>
        <taxon>Spermatophyta</taxon>
        <taxon>Magnoliopsida</taxon>
        <taxon>eudicotyledons</taxon>
        <taxon>Gunneridae</taxon>
        <taxon>Pentapetalae</taxon>
        <taxon>asterids</taxon>
        <taxon>campanulids</taxon>
        <taxon>Asterales</taxon>
        <taxon>Asteraceae</taxon>
        <taxon>Asteroideae</taxon>
        <taxon>Heliantheae alliance</taxon>
        <taxon>Heliantheae</taxon>
        <taxon>Helianthus</taxon>
    </lineage>
</organism>
<feature type="domain" description="Casparian strip membrane protein" evidence="9">
    <location>
        <begin position="17"/>
        <end position="171"/>
    </location>
</feature>
<reference evidence="10" key="1">
    <citation type="journal article" date="2017" name="Nature">
        <title>The sunflower genome provides insights into oil metabolism, flowering and Asterid evolution.</title>
        <authorList>
            <person name="Badouin H."/>
            <person name="Gouzy J."/>
            <person name="Grassa C.J."/>
            <person name="Murat F."/>
            <person name="Staton S.E."/>
            <person name="Cottret L."/>
            <person name="Lelandais-Briere C."/>
            <person name="Owens G.L."/>
            <person name="Carrere S."/>
            <person name="Mayjonade B."/>
            <person name="Legrand L."/>
            <person name="Gill N."/>
            <person name="Kane N.C."/>
            <person name="Bowers J.E."/>
            <person name="Hubner S."/>
            <person name="Bellec A."/>
            <person name="Berard A."/>
            <person name="Berges H."/>
            <person name="Blanchet N."/>
            <person name="Boniface M.C."/>
            <person name="Brunel D."/>
            <person name="Catrice O."/>
            <person name="Chaidir N."/>
            <person name="Claudel C."/>
            <person name="Donnadieu C."/>
            <person name="Faraut T."/>
            <person name="Fievet G."/>
            <person name="Helmstetter N."/>
            <person name="King M."/>
            <person name="Knapp S.J."/>
            <person name="Lai Z."/>
            <person name="Le Paslier M.C."/>
            <person name="Lippi Y."/>
            <person name="Lorenzon L."/>
            <person name="Mandel J.R."/>
            <person name="Marage G."/>
            <person name="Marchand G."/>
            <person name="Marquand E."/>
            <person name="Bret-Mestries E."/>
            <person name="Morien E."/>
            <person name="Nambeesan S."/>
            <person name="Nguyen T."/>
            <person name="Pegot-Espagnet P."/>
            <person name="Pouilly N."/>
            <person name="Raftis F."/>
            <person name="Sallet E."/>
            <person name="Schiex T."/>
            <person name="Thomas J."/>
            <person name="Vandecasteele C."/>
            <person name="Vares D."/>
            <person name="Vear F."/>
            <person name="Vautrin S."/>
            <person name="Crespi M."/>
            <person name="Mangin B."/>
            <person name="Burke J.M."/>
            <person name="Salse J."/>
            <person name="Munos S."/>
            <person name="Vincourt P."/>
            <person name="Rieseberg L.H."/>
            <person name="Langlade N.B."/>
        </authorList>
    </citation>
    <scope>NUCLEOTIDE SEQUENCE</scope>
    <source>
        <tissue evidence="10">Leaves</tissue>
    </source>
</reference>
<evidence type="ECO:0000256" key="1">
    <source>
        <dbReference type="ARBA" id="ARBA00004651"/>
    </source>
</evidence>
<evidence type="ECO:0000256" key="3">
    <source>
        <dbReference type="ARBA" id="ARBA00011489"/>
    </source>
</evidence>
<evidence type="ECO:0000313" key="10">
    <source>
        <dbReference type="EMBL" id="KAF5759603.1"/>
    </source>
</evidence>
<comment type="caution">
    <text evidence="10">The sequence shown here is derived from an EMBL/GenBank/DDBJ whole genome shotgun (WGS) entry which is preliminary data.</text>
</comment>
<dbReference type="NCBIfam" id="TIGR01569">
    <property type="entry name" value="A_tha_TIGR01569"/>
    <property type="match status" value="1"/>
</dbReference>
<evidence type="ECO:0000259" key="9">
    <source>
        <dbReference type="Pfam" id="PF04535"/>
    </source>
</evidence>
<accession>A0A9K3DS06</accession>
<keyword evidence="7 8" id="KW-0472">Membrane</keyword>
<name>A0A9K3DS06_HELAN</name>
<dbReference type="Pfam" id="PF04535">
    <property type="entry name" value="CASP_dom"/>
    <property type="match status" value="1"/>
</dbReference>
<dbReference type="Proteomes" id="UP000215914">
    <property type="component" value="Unassembled WGS sequence"/>
</dbReference>
<dbReference type="PANTHER" id="PTHR36488">
    <property type="entry name" value="CASP-LIKE PROTEIN 1U1"/>
    <property type="match status" value="1"/>
</dbReference>
<dbReference type="GO" id="GO:0005886">
    <property type="term" value="C:plasma membrane"/>
    <property type="evidence" value="ECO:0007669"/>
    <property type="project" value="UniProtKB-SubCell"/>
</dbReference>
<keyword evidence="5 8" id="KW-0812">Transmembrane</keyword>
<evidence type="ECO:0000256" key="7">
    <source>
        <dbReference type="ARBA" id="ARBA00023136"/>
    </source>
</evidence>
<dbReference type="Gramene" id="mRNA:HanXRQr2_Chr16g0743251">
    <property type="protein sequence ID" value="mRNA:HanXRQr2_Chr16g0743251"/>
    <property type="gene ID" value="HanXRQr2_Chr16g0743251"/>
</dbReference>